<reference evidence="3 4" key="1">
    <citation type="journal article" date="2023" name="Elife">
        <title>Identification of key yeast species and microbe-microbe interactions impacting larval growth of Drosophila in the wild.</title>
        <authorList>
            <person name="Mure A."/>
            <person name="Sugiura Y."/>
            <person name="Maeda R."/>
            <person name="Honda K."/>
            <person name="Sakurai N."/>
            <person name="Takahashi Y."/>
            <person name="Watada M."/>
            <person name="Katoh T."/>
            <person name="Gotoh A."/>
            <person name="Gotoh Y."/>
            <person name="Taniguchi I."/>
            <person name="Nakamura K."/>
            <person name="Hayashi T."/>
            <person name="Katayama T."/>
            <person name="Uemura T."/>
            <person name="Hattori Y."/>
        </authorList>
    </citation>
    <scope>NUCLEOTIDE SEQUENCE [LARGE SCALE GENOMIC DNA]</scope>
    <source>
        <strain evidence="3 4">SC-9</strain>
    </source>
</reference>
<feature type="compositionally biased region" description="Polar residues" evidence="1">
    <location>
        <begin position="48"/>
        <end position="69"/>
    </location>
</feature>
<evidence type="ECO:0000259" key="2">
    <source>
        <dbReference type="Pfam" id="PF12231"/>
    </source>
</evidence>
<feature type="compositionally biased region" description="Polar residues" evidence="1">
    <location>
        <begin position="138"/>
        <end position="147"/>
    </location>
</feature>
<dbReference type="CDD" id="cd14267">
    <property type="entry name" value="Rif1_CTD_C-II_like"/>
    <property type="match status" value="1"/>
</dbReference>
<feature type="compositionally biased region" description="Polar residues" evidence="1">
    <location>
        <begin position="109"/>
        <end position="120"/>
    </location>
</feature>
<gene>
    <name evidence="3" type="ORF">DASC09_013130</name>
</gene>
<feature type="compositionally biased region" description="Low complexity" evidence="1">
    <location>
        <begin position="85"/>
        <end position="101"/>
    </location>
</feature>
<dbReference type="InterPro" id="IPR022031">
    <property type="entry name" value="Rif1_N"/>
</dbReference>
<protein>
    <submittedName>
        <fullName evidence="3">DNA-binding protein</fullName>
    </submittedName>
</protein>
<feature type="compositionally biased region" description="Low complexity" evidence="1">
    <location>
        <begin position="158"/>
        <end position="173"/>
    </location>
</feature>
<feature type="region of interest" description="Disordered" evidence="1">
    <location>
        <begin position="1705"/>
        <end position="1736"/>
    </location>
</feature>
<organism evidence="3 4">
    <name type="scientific">Saccharomycopsis crataegensis</name>
    <dbReference type="NCBI Taxonomy" id="43959"/>
    <lineage>
        <taxon>Eukaryota</taxon>
        <taxon>Fungi</taxon>
        <taxon>Dikarya</taxon>
        <taxon>Ascomycota</taxon>
        <taxon>Saccharomycotina</taxon>
        <taxon>Saccharomycetes</taxon>
        <taxon>Saccharomycopsidaceae</taxon>
        <taxon>Saccharomycopsis</taxon>
    </lineage>
</organism>
<feature type="compositionally biased region" description="Low complexity" evidence="1">
    <location>
        <begin position="1717"/>
        <end position="1728"/>
    </location>
</feature>
<feature type="compositionally biased region" description="Low complexity" evidence="1">
    <location>
        <begin position="121"/>
        <end position="137"/>
    </location>
</feature>
<accession>A0AAV5QIK5</accession>
<name>A0AAV5QIK5_9ASCO</name>
<feature type="region of interest" description="Disordered" evidence="1">
    <location>
        <begin position="1782"/>
        <end position="1840"/>
    </location>
</feature>
<keyword evidence="3" id="KW-0238">DNA-binding</keyword>
<dbReference type="RefSeq" id="XP_064850988.1">
    <property type="nucleotide sequence ID" value="XM_064994916.1"/>
</dbReference>
<keyword evidence="4" id="KW-1185">Reference proteome</keyword>
<feature type="compositionally biased region" description="Low complexity" evidence="1">
    <location>
        <begin position="182"/>
        <end position="199"/>
    </location>
</feature>
<proteinExistence type="predicted"/>
<comment type="caution">
    <text evidence="3">The sequence shown here is derived from an EMBL/GenBank/DDBJ whole genome shotgun (WGS) entry which is preliminary data.</text>
</comment>
<feature type="region of interest" description="Disordered" evidence="1">
    <location>
        <begin position="1607"/>
        <end position="1640"/>
    </location>
</feature>
<feature type="compositionally biased region" description="Polar residues" evidence="1">
    <location>
        <begin position="1607"/>
        <end position="1629"/>
    </location>
</feature>
<dbReference type="EMBL" id="BTFZ01000002">
    <property type="protein sequence ID" value="GMM33988.1"/>
    <property type="molecule type" value="Genomic_DNA"/>
</dbReference>
<sequence length="1890" mass="210962">MRNHKAKAKEKEQESVAKLTTTPNKVKKTTPNTNSNRKSANKKRNSTINGRISKSGSVSPRGGSNSTPVRTPRASPCPPSIVDASLLKNNSPLLKNNSPLNGKRRSSVRLANNQKKNATDVSSSAVSSPKVSSTDSSNAKNKSSPLKSTIDEIKKSNSRSSSTRNSRSNTPKSTPRKGMKINTPKTTNNKAASTANTPKSNAKNKQKVVSGEQEVQLKVAKEKLDNELNFELPKEQVDTPMMIEIPEQVSVRKQLKIPELSSPLKSELPPSTENIFISPSGKKKVVFSEALESCSVSPSKKNSPLKSILKVKEGEKDKLSPIKNNIFNEDDYKHKNIPSGNYAIDFWQPGTIAQVESGSEESLALIDGCLKNLEDSHCSRKFEIYASINLVIQKNSFTFLLPKLQQICEKLINFIKRDMLICEENIDKKLNDMKNPQLSPTKASDPFENRIIIQSIKILTFFTSRLELVSILLEEDMRFIMNHICDNLLGNSEKIPKSVGSAYLSLIKDQKLSKFQSLSLAQQKKIYSQVTVETKSTSSLLPFFLQDLQKVLPQDKSKKTFTEKKYFISVELSERLLNAVINIQNYSSVSITIERTIAIRNLISEFPNMMEKHFTHWVGNIMLNIISASRAKAFSSKILSVSVTVLLEMVKTYLDNNSLKMKFLRYLNNRIVKEQGSRFLMESIDENESISLTKNDRNSSGRLLIDQTLLSLLQIMKSKQYKQATDIWVCITLLINHGSVGVGAAHVPRFNIAKWDYLSDWIKIHDFCVSSKDPDVIICALKSYKCIIYVSSEFIRENMKIRLDELDANKNGALIEDKARLRFLQESQDHINLLVHPLTRIACENFQLENVEVIEALHALSLRIRYSVFNHLSLDSNSIGGHSPSRNLSSNTHGDALNVVKFHSTICRDLWESVMDNIWKNFYLKILTSEGSKNLNIITEFYSGLFSVKPKGFCGVSTPIKILSNESVKMADIKSISNKWLFNNFDHLKSIFDSLFCDNGPIPNSVKYDFLIKFMNFIKPAIKKDKELSVKGYKTLLQLTGYIERFVDGLQGDGQLLLEYAIPIVSEYLEIVHANDLNQLKFITTVLTSLENAGSAHLRSIFNTLPTSKQLKLFSELARSHSAQIQQFIVTNLESRMFSNFNNVDCVTVGTIVGSHNLKGLDVETMVKKLVDQLIKSPKLTEDNVKGLFIALNFSEMEEFEAFLKCILQFRKFGSNTIDSLIILELLSKINCTSIHIEKLSAFKALISYELFPEALHETFCVFLARSDIGSEAGEIYQGLLQFLLRIGDNRFLNRLLIYGIRDSRYLGFTNKFVDDNKEMLKDKNVFDFYVEMEKIQKGRGDSNIIIRGANLSTIEANENPLKSEADSQKAESSNNEVVLEHKDEYGINHDINLIDLSNKKLANDTHAFSEASPVVEISNTVCSHTDGSNSTEQKRIELNEPEESFSISAMPTDLGIDGNSAISEPVLQSSSQDVGNNIKVPPSTIDFDKPLHVSSDKSIDISLQKTLEIGVSSDEDIVEIDENGVIFVSEEKLQNTFDLKINIKQEDISSEGILIPPSSGNNQAEDIYYNRTDICKPSSGNLDIEKARILHSESQDIINMAEMSQNTATANGSQVEASTEGMSSSNLTDNDKLPSLSMLAPCDKYSDSNALGQPGMNEKYVSVSEPTNSVVAPNGKMFESQGKRIASSNDGTKNQEDSQKNALLHKKSGLKNTAESTVSTSSSSSSSIDPCLPSSTPVKIKVEDVEQTITSHDGYVATTFARGFSFKNPEVLLDSDDEEYIDASEHQSPSPPKSARPSSLAVSKQVVSVTPPTRNLKRHYSNNEDSSNDDLPSGENRVTKKARTADSIFAGFNSMVGSVTDEELKSMSIEEKFRLESSLLQFMMRMRKN</sequence>
<feature type="region of interest" description="Disordered" evidence="1">
    <location>
        <begin position="1"/>
        <end position="210"/>
    </location>
</feature>
<evidence type="ECO:0000256" key="1">
    <source>
        <dbReference type="SAM" id="MobiDB-lite"/>
    </source>
</evidence>
<feature type="compositionally biased region" description="Low complexity" evidence="1">
    <location>
        <begin position="20"/>
        <end position="38"/>
    </location>
</feature>
<dbReference type="GeneID" id="90071967"/>
<dbReference type="Proteomes" id="UP001360560">
    <property type="component" value="Unassembled WGS sequence"/>
</dbReference>
<evidence type="ECO:0000313" key="3">
    <source>
        <dbReference type="EMBL" id="GMM33988.1"/>
    </source>
</evidence>
<feature type="compositionally biased region" description="Polar residues" evidence="1">
    <location>
        <begin position="1801"/>
        <end position="1814"/>
    </location>
</feature>
<feature type="domain" description="Telomere-associated protein Rif1 N-terminal" evidence="2">
    <location>
        <begin position="567"/>
        <end position="795"/>
    </location>
</feature>
<evidence type="ECO:0000313" key="4">
    <source>
        <dbReference type="Proteomes" id="UP001360560"/>
    </source>
</evidence>
<dbReference type="Pfam" id="PF12231">
    <property type="entry name" value="Rif1_N"/>
    <property type="match status" value="1"/>
</dbReference>
<dbReference type="GO" id="GO:0003677">
    <property type="term" value="F:DNA binding"/>
    <property type="evidence" value="ECO:0007669"/>
    <property type="project" value="UniProtKB-KW"/>
</dbReference>